<sequence length="234" mass="26945">MIRPITGVEVRLQEQVAHMLDGAGIERPPVDASLVAKGLGMDICLDRRQRTRGRLVEVKGKPTVFVRPEPRAERTQWTVAHEIGEWMIPKCFDDELDETWLWDEREELANRFATLLLVPTGWWNFDTRMVGCDLLELKRMYETASYELLAGRLLDLDPPTVISIFDHGTLRRRLSNLESASTASFPLERELQRQVHDSGVPAAREGEGIRVQAWPIHEPGWKREILRTVLEEAW</sequence>
<name>A0A518B6G8_9BACT</name>
<dbReference type="EMBL" id="CP036279">
    <property type="protein sequence ID" value="QDU62569.1"/>
    <property type="molecule type" value="Genomic_DNA"/>
</dbReference>
<protein>
    <recommendedName>
        <fullName evidence="3">IrrE N-terminal-like domain-containing protein</fullName>
    </recommendedName>
</protein>
<reference evidence="1 2" key="1">
    <citation type="submission" date="2019-02" db="EMBL/GenBank/DDBJ databases">
        <title>Deep-cultivation of Planctomycetes and their phenomic and genomic characterization uncovers novel biology.</title>
        <authorList>
            <person name="Wiegand S."/>
            <person name="Jogler M."/>
            <person name="Boedeker C."/>
            <person name="Pinto D."/>
            <person name="Vollmers J."/>
            <person name="Rivas-Marin E."/>
            <person name="Kohn T."/>
            <person name="Peeters S.H."/>
            <person name="Heuer A."/>
            <person name="Rast P."/>
            <person name="Oberbeckmann S."/>
            <person name="Bunk B."/>
            <person name="Jeske O."/>
            <person name="Meyerdierks A."/>
            <person name="Storesund J.E."/>
            <person name="Kallscheuer N."/>
            <person name="Luecker S."/>
            <person name="Lage O.M."/>
            <person name="Pohl T."/>
            <person name="Merkel B.J."/>
            <person name="Hornburger P."/>
            <person name="Mueller R.-W."/>
            <person name="Bruemmer F."/>
            <person name="Labrenz M."/>
            <person name="Spormann A.M."/>
            <person name="Op den Camp H."/>
            <person name="Overmann J."/>
            <person name="Amann R."/>
            <person name="Jetten M.S.M."/>
            <person name="Mascher T."/>
            <person name="Medema M.H."/>
            <person name="Devos D.P."/>
            <person name="Kaster A.-K."/>
            <person name="Ovreas L."/>
            <person name="Rohde M."/>
            <person name="Galperin M.Y."/>
            <person name="Jogler C."/>
        </authorList>
    </citation>
    <scope>NUCLEOTIDE SEQUENCE [LARGE SCALE GENOMIC DNA]</scope>
    <source>
        <strain evidence="1 2">Pan216</strain>
    </source>
</reference>
<gene>
    <name evidence="1" type="ORF">Pan216_34360</name>
</gene>
<dbReference type="KEGG" id="knv:Pan216_34360"/>
<dbReference type="Proteomes" id="UP000317093">
    <property type="component" value="Chromosome"/>
</dbReference>
<evidence type="ECO:0008006" key="3">
    <source>
        <dbReference type="Google" id="ProtNLM"/>
    </source>
</evidence>
<dbReference type="Gene3D" id="1.10.10.2910">
    <property type="match status" value="1"/>
</dbReference>
<dbReference type="RefSeq" id="WP_145259417.1">
    <property type="nucleotide sequence ID" value="NZ_CP036279.1"/>
</dbReference>
<dbReference type="OrthoDB" id="282833at2"/>
<dbReference type="AlphaFoldDB" id="A0A518B6G8"/>
<evidence type="ECO:0000313" key="1">
    <source>
        <dbReference type="EMBL" id="QDU62569.1"/>
    </source>
</evidence>
<accession>A0A518B6G8</accession>
<keyword evidence="2" id="KW-1185">Reference proteome</keyword>
<proteinExistence type="predicted"/>
<organism evidence="1 2">
    <name type="scientific">Kolteria novifilia</name>
    <dbReference type="NCBI Taxonomy" id="2527975"/>
    <lineage>
        <taxon>Bacteria</taxon>
        <taxon>Pseudomonadati</taxon>
        <taxon>Planctomycetota</taxon>
        <taxon>Planctomycetia</taxon>
        <taxon>Kolteriales</taxon>
        <taxon>Kolteriaceae</taxon>
        <taxon>Kolteria</taxon>
    </lineage>
</organism>
<evidence type="ECO:0000313" key="2">
    <source>
        <dbReference type="Proteomes" id="UP000317093"/>
    </source>
</evidence>